<evidence type="ECO:0000313" key="1">
    <source>
        <dbReference type="EMBL" id="MFB9838729.1"/>
    </source>
</evidence>
<sequence length="74" mass="7869">MSSDSVSRSARVAGCSVALPLLVTDMAQVQQVVGAPAMIDRAELHRALRAPLPPGLVRTTTRFSAWSPASPEWP</sequence>
<organism evidence="1 2">
    <name type="scientific">Actinoallomurus acaciae</name>
    <dbReference type="NCBI Taxonomy" id="502577"/>
    <lineage>
        <taxon>Bacteria</taxon>
        <taxon>Bacillati</taxon>
        <taxon>Actinomycetota</taxon>
        <taxon>Actinomycetes</taxon>
        <taxon>Streptosporangiales</taxon>
        <taxon>Thermomonosporaceae</taxon>
        <taxon>Actinoallomurus</taxon>
    </lineage>
</organism>
<keyword evidence="2" id="KW-1185">Reference proteome</keyword>
<protein>
    <submittedName>
        <fullName evidence="1">Uncharacterized protein</fullName>
    </submittedName>
</protein>
<dbReference type="RefSeq" id="WP_378211810.1">
    <property type="nucleotide sequence ID" value="NZ_JBHLZP010000565.1"/>
</dbReference>
<comment type="caution">
    <text evidence="1">The sequence shown here is derived from an EMBL/GenBank/DDBJ whole genome shotgun (WGS) entry which is preliminary data.</text>
</comment>
<gene>
    <name evidence="1" type="ORF">ACFFNX_41940</name>
</gene>
<name>A0ABV5YXE3_9ACTN</name>
<dbReference type="Proteomes" id="UP001589627">
    <property type="component" value="Unassembled WGS sequence"/>
</dbReference>
<reference evidence="1 2" key="1">
    <citation type="submission" date="2024-09" db="EMBL/GenBank/DDBJ databases">
        <authorList>
            <person name="Sun Q."/>
            <person name="Mori K."/>
        </authorList>
    </citation>
    <scope>NUCLEOTIDE SEQUENCE [LARGE SCALE GENOMIC DNA]</scope>
    <source>
        <strain evidence="1 2">TBRC 0563</strain>
    </source>
</reference>
<proteinExistence type="predicted"/>
<accession>A0ABV5YXE3</accession>
<evidence type="ECO:0000313" key="2">
    <source>
        <dbReference type="Proteomes" id="UP001589627"/>
    </source>
</evidence>
<dbReference type="EMBL" id="JBHLZP010000565">
    <property type="protein sequence ID" value="MFB9838729.1"/>
    <property type="molecule type" value="Genomic_DNA"/>
</dbReference>